<dbReference type="Gene3D" id="3.40.50.2000">
    <property type="entry name" value="Glycogen Phosphorylase B"/>
    <property type="match status" value="1"/>
</dbReference>
<evidence type="ECO:0000259" key="1">
    <source>
        <dbReference type="Pfam" id="PF13524"/>
    </source>
</evidence>
<dbReference type="RefSeq" id="WP_046556225.1">
    <property type="nucleotide sequence ID" value="NZ_LAHO01000002.1"/>
</dbReference>
<dbReference type="SUPFAM" id="SSF53756">
    <property type="entry name" value="UDP-Glycosyltransferase/glycogen phosphorylase"/>
    <property type="match status" value="1"/>
</dbReference>
<keyword evidence="3" id="KW-1185">Reference proteome</keyword>
<evidence type="ECO:0000313" key="2">
    <source>
        <dbReference type="EMBL" id="KKO46977.1"/>
    </source>
</evidence>
<dbReference type="Pfam" id="PF13524">
    <property type="entry name" value="Glyco_trans_1_2"/>
    <property type="match status" value="1"/>
</dbReference>
<proteinExistence type="predicted"/>
<dbReference type="PATRIC" id="fig|336831.14.peg.3823"/>
<protein>
    <recommendedName>
        <fullName evidence="1">Spore protein YkvP/CgeB glycosyl transferase-like domain-containing protein</fullName>
    </recommendedName>
</protein>
<dbReference type="STRING" id="336831.WG68_03325"/>
<dbReference type="EMBL" id="LAHO01000002">
    <property type="protein sequence ID" value="KKO46977.1"/>
    <property type="molecule type" value="Genomic_DNA"/>
</dbReference>
<reference evidence="2 3" key="1">
    <citation type="submission" date="2015-03" db="EMBL/GenBank/DDBJ databases">
        <title>Draft genome sequences of two protease-producing strains of Arsukibacterium isolated from two cold and alkaline environments.</title>
        <authorList>
            <person name="Lylloff J.E."/>
            <person name="Skov L.B."/>
            <person name="Jepsen M."/>
            <person name="Hallin P.F."/>
            <person name="Sorensen S.J."/>
            <person name="Stougaard P."/>
            <person name="Glaring M.A."/>
        </authorList>
    </citation>
    <scope>NUCLEOTIDE SEQUENCE [LARGE SCALE GENOMIC DNA]</scope>
    <source>
        <strain evidence="2 3">GCM72</strain>
    </source>
</reference>
<dbReference type="InterPro" id="IPR055259">
    <property type="entry name" value="YkvP/CgeB_Glyco_trans-like"/>
</dbReference>
<dbReference type="Proteomes" id="UP000034228">
    <property type="component" value="Unassembled WGS sequence"/>
</dbReference>
<comment type="caution">
    <text evidence="2">The sequence shown here is derived from an EMBL/GenBank/DDBJ whole genome shotgun (WGS) entry which is preliminary data.</text>
</comment>
<name>A0A0M2V7Z4_9GAMM</name>
<accession>A0A0M2V7Z4</accession>
<gene>
    <name evidence="2" type="ORF">WG68_03325</name>
</gene>
<sequence>MKSLCFVHQSKAQLPELQAYADYFRQRYQVVINTPDANLQGYDIVWFFMGYFRYQPQPHQFIVHEYASLSTPPLARLKDQLKQRLNSRPDLRVFQNPHQSELLSFTDDVPVRYRDMGLSSHFISQHNSEKKCDVIYAGAMDKSRQLEKALDIVLKLRPHASIWLVGQPSAYLQQRYQHYANIRFMGPVPNSQIPQLLNQARFGLNYVPDVYPYSFQTSTKLLEYAACGLPVIGNKNSWVTHFLSQHPMQYHDVHQLTAWPQPQAANISAQTLAAWSWQQRIADAGFETILPG</sequence>
<organism evidence="2 3">
    <name type="scientific">Arsukibacterium ikkense</name>
    <dbReference type="NCBI Taxonomy" id="336831"/>
    <lineage>
        <taxon>Bacteria</taxon>
        <taxon>Pseudomonadati</taxon>
        <taxon>Pseudomonadota</taxon>
        <taxon>Gammaproteobacteria</taxon>
        <taxon>Chromatiales</taxon>
        <taxon>Chromatiaceae</taxon>
        <taxon>Arsukibacterium</taxon>
    </lineage>
</organism>
<dbReference type="OrthoDB" id="8989364at2"/>
<dbReference type="AlphaFoldDB" id="A0A0M2V7Z4"/>
<evidence type="ECO:0000313" key="3">
    <source>
        <dbReference type="Proteomes" id="UP000034228"/>
    </source>
</evidence>
<feature type="domain" description="Spore protein YkvP/CgeB glycosyl transferase-like" evidence="1">
    <location>
        <begin position="155"/>
        <end position="256"/>
    </location>
</feature>